<reference evidence="3" key="1">
    <citation type="submission" date="2022-11" db="UniProtKB">
        <authorList>
            <consortium name="WormBaseParasite"/>
        </authorList>
    </citation>
    <scope>IDENTIFICATION</scope>
</reference>
<protein>
    <submittedName>
        <fullName evidence="3">Uncharacterized protein</fullName>
    </submittedName>
</protein>
<name>A0A915CR91_9BILA</name>
<evidence type="ECO:0000313" key="3">
    <source>
        <dbReference type="WBParaSite" id="jg11284"/>
    </source>
</evidence>
<organism evidence="2 3">
    <name type="scientific">Ditylenchus dipsaci</name>
    <dbReference type="NCBI Taxonomy" id="166011"/>
    <lineage>
        <taxon>Eukaryota</taxon>
        <taxon>Metazoa</taxon>
        <taxon>Ecdysozoa</taxon>
        <taxon>Nematoda</taxon>
        <taxon>Chromadorea</taxon>
        <taxon>Rhabditida</taxon>
        <taxon>Tylenchina</taxon>
        <taxon>Tylenchomorpha</taxon>
        <taxon>Sphaerularioidea</taxon>
        <taxon>Anguinidae</taxon>
        <taxon>Anguininae</taxon>
        <taxon>Ditylenchus</taxon>
    </lineage>
</organism>
<evidence type="ECO:0000313" key="2">
    <source>
        <dbReference type="Proteomes" id="UP000887574"/>
    </source>
</evidence>
<sequence>MSFICVFVLFLIFVNLTEFPFLTFATATLPENSGHNAFDGPKKETASEALLGLMDTYYAKPKEAQDYEKIEKEYKMVLDGVFNELSHSKLPSFSQLSKLKKKREEVQEPVPVLVSSLVKFSNAPVISGSSGCSSKSNQKESLQLKSQVSKIQVVSQAPALYQSNRDFLQ</sequence>
<dbReference type="AlphaFoldDB" id="A0A915CR91"/>
<dbReference type="Proteomes" id="UP000887574">
    <property type="component" value="Unplaced"/>
</dbReference>
<feature type="signal peptide" evidence="1">
    <location>
        <begin position="1"/>
        <end position="19"/>
    </location>
</feature>
<dbReference type="WBParaSite" id="jg11284">
    <property type="protein sequence ID" value="jg11284"/>
    <property type="gene ID" value="jg11284"/>
</dbReference>
<keyword evidence="1" id="KW-0732">Signal</keyword>
<feature type="chain" id="PRO_5037915557" evidence="1">
    <location>
        <begin position="20"/>
        <end position="169"/>
    </location>
</feature>
<proteinExistence type="predicted"/>
<accession>A0A915CR91</accession>
<keyword evidence="2" id="KW-1185">Reference proteome</keyword>
<evidence type="ECO:0000256" key="1">
    <source>
        <dbReference type="SAM" id="SignalP"/>
    </source>
</evidence>